<feature type="compositionally biased region" description="Polar residues" evidence="1">
    <location>
        <begin position="19"/>
        <end position="40"/>
    </location>
</feature>
<keyword evidence="3" id="KW-1185">Reference proteome</keyword>
<comment type="caution">
    <text evidence="2">The sequence shown here is derived from an EMBL/GenBank/DDBJ whole genome shotgun (WGS) entry which is preliminary data.</text>
</comment>
<reference evidence="2 3" key="1">
    <citation type="submission" date="2012-11" db="EMBL/GenBank/DDBJ databases">
        <authorList>
            <person name="Huguet-Tapia J.C."/>
            <person name="Durkin A.S."/>
            <person name="Pettis G.S."/>
            <person name="Badger J.H."/>
        </authorList>
    </citation>
    <scope>NUCLEOTIDE SEQUENCE [LARGE SCALE GENOMIC DNA]</scope>
    <source>
        <strain evidence="2 3">91-03</strain>
    </source>
</reference>
<dbReference type="EMBL" id="AEJC01000126">
    <property type="protein sequence ID" value="EKX67712.1"/>
    <property type="molecule type" value="Genomic_DNA"/>
</dbReference>
<dbReference type="Proteomes" id="UP000010411">
    <property type="component" value="Unassembled WGS sequence"/>
</dbReference>
<evidence type="ECO:0000256" key="1">
    <source>
        <dbReference type="SAM" id="MobiDB-lite"/>
    </source>
</evidence>
<dbReference type="AlphaFoldDB" id="L1L469"/>
<feature type="compositionally biased region" description="Basic and acidic residues" evidence="1">
    <location>
        <begin position="1"/>
        <end position="15"/>
    </location>
</feature>
<proteinExistence type="predicted"/>
<sequence>MVVRREPQVESDRQARFTPVSSGSLTSTARCGNPAVTSPSSRCDPMKDLRIYDCDCLLTCDPPLKLFHFLHCSDIW</sequence>
<evidence type="ECO:0000313" key="2">
    <source>
        <dbReference type="EMBL" id="EKX67712.1"/>
    </source>
</evidence>
<dbReference type="PATRIC" id="fig|698759.3.peg.1744"/>
<evidence type="ECO:0000313" key="3">
    <source>
        <dbReference type="Proteomes" id="UP000010411"/>
    </source>
</evidence>
<feature type="region of interest" description="Disordered" evidence="1">
    <location>
        <begin position="1"/>
        <end position="40"/>
    </location>
</feature>
<protein>
    <submittedName>
        <fullName evidence="2">Uncharacterized protein</fullName>
    </submittedName>
</protein>
<gene>
    <name evidence="2" type="ORF">STRIP9103_03721</name>
</gene>
<accession>L1L469</accession>
<name>L1L469_9ACTN</name>
<organism evidence="2 3">
    <name type="scientific">Streptomyces ipomoeae 91-03</name>
    <dbReference type="NCBI Taxonomy" id="698759"/>
    <lineage>
        <taxon>Bacteria</taxon>
        <taxon>Bacillati</taxon>
        <taxon>Actinomycetota</taxon>
        <taxon>Actinomycetes</taxon>
        <taxon>Kitasatosporales</taxon>
        <taxon>Streptomycetaceae</taxon>
        <taxon>Streptomyces</taxon>
    </lineage>
</organism>